<evidence type="ECO:0000256" key="1">
    <source>
        <dbReference type="SAM" id="MobiDB-lite"/>
    </source>
</evidence>
<feature type="region of interest" description="Disordered" evidence="1">
    <location>
        <begin position="231"/>
        <end position="261"/>
    </location>
</feature>
<dbReference type="Proteomes" id="UP001159363">
    <property type="component" value="Chromosome 3"/>
</dbReference>
<sequence length="273" mass="30163">MSQMMVNEEHESIISSETFSNGEEWPQFITSVNAHDECARVEDDSGDNMCDLPRRVKSRSPARDHKSPVLGTAVTIERCYLRARVCISPDARTFATAHSRRRSRGGAVVRLLASRPREPGSILGAVPPGLSHVGIVPDDASGKQAFSRFFRFACSCFPALLRIHHVSPSSALKTLTLRATQIYSLDHWNSAYIAIKALEFSHIKSEQASPQRSSVLSEHSTSERLKSRFPLCLVPGKPSGRNPSTSSPKTHPSTSEDSGRMRGSFDVRLLIYM</sequence>
<dbReference type="EMBL" id="JARBHB010000003">
    <property type="protein sequence ID" value="KAJ8890148.1"/>
    <property type="molecule type" value="Genomic_DNA"/>
</dbReference>
<name>A0ABQ9I0K1_9NEOP</name>
<keyword evidence="3" id="KW-1185">Reference proteome</keyword>
<reference evidence="2 3" key="1">
    <citation type="submission" date="2023-02" db="EMBL/GenBank/DDBJ databases">
        <title>LHISI_Scaffold_Assembly.</title>
        <authorList>
            <person name="Stuart O.P."/>
            <person name="Cleave R."/>
            <person name="Magrath M.J.L."/>
            <person name="Mikheyev A.S."/>
        </authorList>
    </citation>
    <scope>NUCLEOTIDE SEQUENCE [LARGE SCALE GENOMIC DNA]</scope>
    <source>
        <strain evidence="2">Daus_M_001</strain>
        <tissue evidence="2">Leg muscle</tissue>
    </source>
</reference>
<organism evidence="2 3">
    <name type="scientific">Dryococelus australis</name>
    <dbReference type="NCBI Taxonomy" id="614101"/>
    <lineage>
        <taxon>Eukaryota</taxon>
        <taxon>Metazoa</taxon>
        <taxon>Ecdysozoa</taxon>
        <taxon>Arthropoda</taxon>
        <taxon>Hexapoda</taxon>
        <taxon>Insecta</taxon>
        <taxon>Pterygota</taxon>
        <taxon>Neoptera</taxon>
        <taxon>Polyneoptera</taxon>
        <taxon>Phasmatodea</taxon>
        <taxon>Verophasmatodea</taxon>
        <taxon>Anareolatae</taxon>
        <taxon>Phasmatidae</taxon>
        <taxon>Eurycanthinae</taxon>
        <taxon>Dryococelus</taxon>
    </lineage>
</organism>
<accession>A0ABQ9I0K1</accession>
<protein>
    <submittedName>
        <fullName evidence="2">Uncharacterized protein</fullName>
    </submittedName>
</protein>
<proteinExistence type="predicted"/>
<gene>
    <name evidence="2" type="ORF">PR048_009655</name>
</gene>
<evidence type="ECO:0000313" key="2">
    <source>
        <dbReference type="EMBL" id="KAJ8890148.1"/>
    </source>
</evidence>
<feature type="compositionally biased region" description="Low complexity" evidence="1">
    <location>
        <begin position="243"/>
        <end position="255"/>
    </location>
</feature>
<evidence type="ECO:0000313" key="3">
    <source>
        <dbReference type="Proteomes" id="UP001159363"/>
    </source>
</evidence>
<comment type="caution">
    <text evidence="2">The sequence shown here is derived from an EMBL/GenBank/DDBJ whole genome shotgun (WGS) entry which is preliminary data.</text>
</comment>